<proteinExistence type="predicted"/>
<comment type="caution">
    <text evidence="1">The sequence shown here is derived from an EMBL/GenBank/DDBJ whole genome shotgun (WGS) entry which is preliminary data.</text>
</comment>
<dbReference type="SUPFAM" id="SSF88697">
    <property type="entry name" value="PUA domain-like"/>
    <property type="match status" value="1"/>
</dbReference>
<protein>
    <recommendedName>
        <fullName evidence="3">ASCH domain-containing protein</fullName>
    </recommendedName>
</protein>
<dbReference type="AlphaFoldDB" id="A0AAW1SPT6"/>
<dbReference type="EMBL" id="JALJOV010001259">
    <property type="protein sequence ID" value="KAK9851124.1"/>
    <property type="molecule type" value="Genomic_DNA"/>
</dbReference>
<dbReference type="Proteomes" id="UP001485043">
    <property type="component" value="Unassembled WGS sequence"/>
</dbReference>
<keyword evidence="2" id="KW-1185">Reference proteome</keyword>
<evidence type="ECO:0000313" key="1">
    <source>
        <dbReference type="EMBL" id="KAK9851124.1"/>
    </source>
</evidence>
<name>A0AAW1SPT6_9CHLO</name>
<dbReference type="InterPro" id="IPR015947">
    <property type="entry name" value="PUA-like_sf"/>
</dbReference>
<evidence type="ECO:0008006" key="3">
    <source>
        <dbReference type="Google" id="ProtNLM"/>
    </source>
</evidence>
<sequence length="146" mass="16142">MHGSTSYGLECKASWCDLLLSGEKTVESRLYPLPEACVGQRIWLLASGGADGVASLGETVLEGCTDAQVVGWVEFVSMKVYRSQAEWQQDASRHCVASDSPYAWKPGVTAEIFGWEVVSREALPAARPLPAMKRMKRSLYYMDSWC</sequence>
<organism evidence="1 2">
    <name type="scientific">Apatococcus fuscideae</name>
    <dbReference type="NCBI Taxonomy" id="2026836"/>
    <lineage>
        <taxon>Eukaryota</taxon>
        <taxon>Viridiplantae</taxon>
        <taxon>Chlorophyta</taxon>
        <taxon>core chlorophytes</taxon>
        <taxon>Trebouxiophyceae</taxon>
        <taxon>Chlorellales</taxon>
        <taxon>Chlorellaceae</taxon>
        <taxon>Apatococcus</taxon>
    </lineage>
</organism>
<dbReference type="Gene3D" id="2.30.130.30">
    <property type="entry name" value="Hypothetical protein"/>
    <property type="match status" value="1"/>
</dbReference>
<gene>
    <name evidence="1" type="ORF">WJX84_002572</name>
</gene>
<evidence type="ECO:0000313" key="2">
    <source>
        <dbReference type="Proteomes" id="UP001485043"/>
    </source>
</evidence>
<accession>A0AAW1SPT6</accession>
<reference evidence="1 2" key="1">
    <citation type="journal article" date="2024" name="Nat. Commun.">
        <title>Phylogenomics reveals the evolutionary origins of lichenization in chlorophyte algae.</title>
        <authorList>
            <person name="Puginier C."/>
            <person name="Libourel C."/>
            <person name="Otte J."/>
            <person name="Skaloud P."/>
            <person name="Haon M."/>
            <person name="Grisel S."/>
            <person name="Petersen M."/>
            <person name="Berrin J.G."/>
            <person name="Delaux P.M."/>
            <person name="Dal Grande F."/>
            <person name="Keller J."/>
        </authorList>
    </citation>
    <scope>NUCLEOTIDE SEQUENCE [LARGE SCALE GENOMIC DNA]</scope>
    <source>
        <strain evidence="1 2">SAG 2523</strain>
    </source>
</reference>